<feature type="region of interest" description="Disordered" evidence="2">
    <location>
        <begin position="349"/>
        <end position="380"/>
    </location>
</feature>
<protein>
    <recommendedName>
        <fullName evidence="1">Casein kinase I</fullName>
    </recommendedName>
</protein>
<reference evidence="4" key="2">
    <citation type="submission" date="2019-06" db="EMBL/GenBank/DDBJ databases">
        <title>Genomics analysis of Aphanomyces spp. identifies a new class of oomycete effector associated with host adaptation.</title>
        <authorList>
            <person name="Gaulin E."/>
        </authorList>
    </citation>
    <scope>NUCLEOTIDE SEQUENCE</scope>
    <source>
        <strain evidence="4">CBS 578.67</strain>
    </source>
</reference>
<name>A0A485LPA5_9STRA</name>
<evidence type="ECO:0000256" key="1">
    <source>
        <dbReference type="ARBA" id="ARBA00023860"/>
    </source>
</evidence>
<dbReference type="SMART" id="SM00220">
    <property type="entry name" value="S_TKc"/>
    <property type="match status" value="1"/>
</dbReference>
<dbReference type="Proteomes" id="UP000332933">
    <property type="component" value="Unassembled WGS sequence"/>
</dbReference>
<feature type="domain" description="Protein kinase" evidence="3">
    <location>
        <begin position="22"/>
        <end position="289"/>
    </location>
</feature>
<dbReference type="PANTHER" id="PTHR11909">
    <property type="entry name" value="CASEIN KINASE-RELATED"/>
    <property type="match status" value="1"/>
</dbReference>
<dbReference type="OrthoDB" id="5800476at2759"/>
<feature type="region of interest" description="Disordered" evidence="2">
    <location>
        <begin position="307"/>
        <end position="326"/>
    </location>
</feature>
<dbReference type="Gene3D" id="1.10.510.10">
    <property type="entry name" value="Transferase(Phosphotransferase) domain 1"/>
    <property type="match status" value="1"/>
</dbReference>
<dbReference type="GO" id="GO:0004672">
    <property type="term" value="F:protein kinase activity"/>
    <property type="evidence" value="ECO:0007669"/>
    <property type="project" value="InterPro"/>
</dbReference>
<dbReference type="EMBL" id="CAADRA010007316">
    <property type="protein sequence ID" value="VFU00272.1"/>
    <property type="molecule type" value="Genomic_DNA"/>
</dbReference>
<dbReference type="Pfam" id="PF00069">
    <property type="entry name" value="Pkinase"/>
    <property type="match status" value="1"/>
</dbReference>
<dbReference type="SUPFAM" id="SSF56112">
    <property type="entry name" value="Protein kinase-like (PK-like)"/>
    <property type="match status" value="1"/>
</dbReference>
<evidence type="ECO:0000259" key="3">
    <source>
        <dbReference type="PROSITE" id="PS50011"/>
    </source>
</evidence>
<sequence length="380" mass="42873">MASSWSSLPPMELLVGGRYQILRQIVSSGPHATENVYVGRSLASGTVVAIKVESTNKTNRKLKSEAKIHRLLTNTPGFPAFRWYGAAGSDKNVLVTDFLGPSLEYLLAQCGGRFQLKTVVLIADQLLSRLESFHAKHMVHCNIHPSNFVVGLSLAASHVHMIDFGGAQRYRDSMTFRHVPYEQGKRVRGAFRFMSINVHLGIKLSRRDDLESLGYMLIFLLKGHLPWQGLHGERKVERILERKLNLPLPVLCSGCAPEFRAFLDYARALRFDETPDYAYLKGLFRQVYVRQSLFGDERFDWMDGRDIPWPPQNNQAAQPLQTTPSQEFDDRIGQGVGMHQVESALFGHVEDDEMKLPSPGSDTKSDRWSVRGSDIDDTTQ</sequence>
<evidence type="ECO:0000313" key="4">
    <source>
        <dbReference type="EMBL" id="KAF0684392.1"/>
    </source>
</evidence>
<evidence type="ECO:0000313" key="5">
    <source>
        <dbReference type="EMBL" id="VFU00272.1"/>
    </source>
</evidence>
<dbReference type="EMBL" id="VJMH01007290">
    <property type="protein sequence ID" value="KAF0684392.1"/>
    <property type="molecule type" value="Genomic_DNA"/>
</dbReference>
<keyword evidence="6" id="KW-1185">Reference proteome</keyword>
<dbReference type="InterPro" id="IPR050235">
    <property type="entry name" value="CK1_Ser-Thr_kinase"/>
</dbReference>
<dbReference type="PROSITE" id="PS50011">
    <property type="entry name" value="PROTEIN_KINASE_DOM"/>
    <property type="match status" value="1"/>
</dbReference>
<dbReference type="AlphaFoldDB" id="A0A485LPA5"/>
<gene>
    <name evidence="5" type="primary">Aste57867_23627</name>
    <name evidence="4" type="ORF">As57867_023555</name>
    <name evidence="5" type="ORF">ASTE57867_23627</name>
</gene>
<accession>A0A485LPA5</accession>
<evidence type="ECO:0000313" key="6">
    <source>
        <dbReference type="Proteomes" id="UP000332933"/>
    </source>
</evidence>
<evidence type="ECO:0000256" key="2">
    <source>
        <dbReference type="SAM" id="MobiDB-lite"/>
    </source>
</evidence>
<dbReference type="CDD" id="cd14016">
    <property type="entry name" value="STKc_CK1"/>
    <property type="match status" value="1"/>
</dbReference>
<organism evidence="5 6">
    <name type="scientific">Aphanomyces stellatus</name>
    <dbReference type="NCBI Taxonomy" id="120398"/>
    <lineage>
        <taxon>Eukaryota</taxon>
        <taxon>Sar</taxon>
        <taxon>Stramenopiles</taxon>
        <taxon>Oomycota</taxon>
        <taxon>Saprolegniomycetes</taxon>
        <taxon>Saprolegniales</taxon>
        <taxon>Verrucalvaceae</taxon>
        <taxon>Aphanomyces</taxon>
    </lineage>
</organism>
<reference evidence="5 6" key="1">
    <citation type="submission" date="2019-03" db="EMBL/GenBank/DDBJ databases">
        <authorList>
            <person name="Gaulin E."/>
            <person name="Dumas B."/>
        </authorList>
    </citation>
    <scope>NUCLEOTIDE SEQUENCE [LARGE SCALE GENOMIC DNA]</scope>
    <source>
        <strain evidence="5">CBS 568.67</strain>
    </source>
</reference>
<proteinExistence type="predicted"/>
<dbReference type="InterPro" id="IPR011009">
    <property type="entry name" value="Kinase-like_dom_sf"/>
</dbReference>
<dbReference type="InterPro" id="IPR000719">
    <property type="entry name" value="Prot_kinase_dom"/>
</dbReference>
<dbReference type="GO" id="GO:0005524">
    <property type="term" value="F:ATP binding"/>
    <property type="evidence" value="ECO:0007669"/>
    <property type="project" value="InterPro"/>
</dbReference>